<gene>
    <name evidence="1" type="ORF">SDC9_105520</name>
</gene>
<sequence>MDTLQIATLSEAILEREAQRSESEARDIIHELDSSECFPAFGRELAETK</sequence>
<organism evidence="1">
    <name type="scientific">bioreactor metagenome</name>
    <dbReference type="NCBI Taxonomy" id="1076179"/>
    <lineage>
        <taxon>unclassified sequences</taxon>
        <taxon>metagenomes</taxon>
        <taxon>ecological metagenomes</taxon>
    </lineage>
</organism>
<reference evidence="1" key="1">
    <citation type="submission" date="2019-08" db="EMBL/GenBank/DDBJ databases">
        <authorList>
            <person name="Kucharzyk K."/>
            <person name="Murdoch R.W."/>
            <person name="Higgins S."/>
            <person name="Loffler F."/>
        </authorList>
    </citation>
    <scope>NUCLEOTIDE SEQUENCE</scope>
</reference>
<comment type="caution">
    <text evidence="1">The sequence shown here is derived from an EMBL/GenBank/DDBJ whole genome shotgun (WGS) entry which is preliminary data.</text>
</comment>
<evidence type="ECO:0000313" key="1">
    <source>
        <dbReference type="EMBL" id="MPM58687.1"/>
    </source>
</evidence>
<name>A0A645AZV0_9ZZZZ</name>
<proteinExistence type="predicted"/>
<accession>A0A645AZV0</accession>
<dbReference type="EMBL" id="VSSQ01016901">
    <property type="protein sequence ID" value="MPM58687.1"/>
    <property type="molecule type" value="Genomic_DNA"/>
</dbReference>
<dbReference type="AlphaFoldDB" id="A0A645AZV0"/>
<protein>
    <submittedName>
        <fullName evidence="1">Uncharacterized protein</fullName>
    </submittedName>
</protein>